<evidence type="ECO:0000259" key="9">
    <source>
        <dbReference type="PROSITE" id="PS50929"/>
    </source>
</evidence>
<evidence type="ECO:0000256" key="3">
    <source>
        <dbReference type="ARBA" id="ARBA00022741"/>
    </source>
</evidence>
<evidence type="ECO:0000256" key="7">
    <source>
        <dbReference type="SAM" id="Phobius"/>
    </source>
</evidence>
<dbReference type="GO" id="GO:0015833">
    <property type="term" value="P:peptide transport"/>
    <property type="evidence" value="ECO:0007669"/>
    <property type="project" value="InterPro"/>
</dbReference>
<dbReference type="SUPFAM" id="SSF90123">
    <property type="entry name" value="ABC transporter transmembrane region"/>
    <property type="match status" value="1"/>
</dbReference>
<dbReference type="PROSITE" id="PS50893">
    <property type="entry name" value="ABC_TRANSPORTER_2"/>
    <property type="match status" value="1"/>
</dbReference>
<keyword evidence="3" id="KW-0547">Nucleotide-binding</keyword>
<dbReference type="AlphaFoldDB" id="A0A0P1IUR3"/>
<keyword evidence="2 7" id="KW-0812">Transmembrane</keyword>
<evidence type="ECO:0000313" key="10">
    <source>
        <dbReference type="EMBL" id="CUK07865.1"/>
    </source>
</evidence>
<protein>
    <submittedName>
        <fullName evidence="10">ABC transporter ATP-binding protein YojI</fullName>
    </submittedName>
</protein>
<dbReference type="PROSITE" id="PS00211">
    <property type="entry name" value="ABC_TRANSPORTER_1"/>
    <property type="match status" value="1"/>
</dbReference>
<dbReference type="InterPro" id="IPR003439">
    <property type="entry name" value="ABC_transporter-like_ATP-bd"/>
</dbReference>
<keyword evidence="11" id="KW-1185">Reference proteome</keyword>
<feature type="domain" description="ABC transmembrane type-1" evidence="9">
    <location>
        <begin position="50"/>
        <end position="309"/>
    </location>
</feature>
<dbReference type="SMART" id="SM00382">
    <property type="entry name" value="AAA"/>
    <property type="match status" value="1"/>
</dbReference>
<dbReference type="InterPro" id="IPR039421">
    <property type="entry name" value="Type_1_exporter"/>
</dbReference>
<feature type="transmembrane region" description="Helical" evidence="7">
    <location>
        <begin position="21"/>
        <end position="45"/>
    </location>
</feature>
<dbReference type="Gene3D" id="1.20.1560.10">
    <property type="entry name" value="ABC transporter type 1, transmembrane domain"/>
    <property type="match status" value="1"/>
</dbReference>
<dbReference type="PROSITE" id="PS50929">
    <property type="entry name" value="ABC_TM1F"/>
    <property type="match status" value="1"/>
</dbReference>
<feature type="transmembrane region" description="Helical" evidence="7">
    <location>
        <begin position="284"/>
        <end position="304"/>
    </location>
</feature>
<dbReference type="Proteomes" id="UP000051870">
    <property type="component" value="Unassembled WGS sequence"/>
</dbReference>
<dbReference type="InterPro" id="IPR017871">
    <property type="entry name" value="ABC_transporter-like_CS"/>
</dbReference>
<feature type="transmembrane region" description="Helical" evidence="7">
    <location>
        <begin position="250"/>
        <end position="272"/>
    </location>
</feature>
<dbReference type="PANTHER" id="PTHR24221">
    <property type="entry name" value="ATP-BINDING CASSETTE SUB-FAMILY B"/>
    <property type="match status" value="1"/>
</dbReference>
<keyword evidence="4 10" id="KW-0067">ATP-binding</keyword>
<sequence length="567" mass="62306">MTQTPPTQTDAEKGSSRRLEVLHYLLVTSGVLRDPVIWLTLMASLSRAGMIFAINRAASQVEDGIGAQTILILLVSAGALLIAGFFVRIRAHTLIVRINEQMRTTASQRLLHANIDFLLSRSHGKVYAAMTSEVEKLSGSIINLIQAIEAVIVVGIAIPYLFWISPIAGFATVLAVVFGSIGWVLFDPPARRFLRKASEAYTVYCDRVSDMLSGWKEVRLRSSRREAIEQETVNTIHRISADTMRAERRFSASTGIGEASVILLLCFMVIGLPSLQSGGTATMFQVLTVIFLTSGPIELLFAALPKISQAENAYYRLRQVEADLATSQSPALSQDVEHQQGFKEIELRNVVARVGDKTAAGGEVFELGPINLGFKPGETVFICGGNGSGKTTLLSLITGMRNPDQGEILLDGQPLDDHSKAIYRELFCGVFSEFHLFDRTFGMTSAEEDVLEQRIVDLKLSNRVTLAEGRFSTLSLSAGQKRRLALSVALAENRPVIILDEFAADQDPENRTYFYDVLIPELAATGQLVIAVTHDDHQFGKCDRLIKMENGHIVSDQRMSSDSERVV</sequence>
<dbReference type="InterPro" id="IPR003593">
    <property type="entry name" value="AAA+_ATPase"/>
</dbReference>
<evidence type="ECO:0000256" key="5">
    <source>
        <dbReference type="ARBA" id="ARBA00022989"/>
    </source>
</evidence>
<dbReference type="GO" id="GO:0005886">
    <property type="term" value="C:plasma membrane"/>
    <property type="evidence" value="ECO:0007669"/>
    <property type="project" value="UniProtKB-SubCell"/>
</dbReference>
<dbReference type="GO" id="GO:0005524">
    <property type="term" value="F:ATP binding"/>
    <property type="evidence" value="ECO:0007669"/>
    <property type="project" value="UniProtKB-KW"/>
</dbReference>
<name>A0A0P1IUR3_9RHOB</name>
<dbReference type="NCBIfam" id="TIGR01194">
    <property type="entry name" value="cyc_pep_trnsptr"/>
    <property type="match status" value="1"/>
</dbReference>
<feature type="transmembrane region" description="Helical" evidence="7">
    <location>
        <begin position="65"/>
        <end position="87"/>
    </location>
</feature>
<evidence type="ECO:0000259" key="8">
    <source>
        <dbReference type="PROSITE" id="PS50893"/>
    </source>
</evidence>
<dbReference type="GO" id="GO:0034040">
    <property type="term" value="F:ATPase-coupled lipid transmembrane transporter activity"/>
    <property type="evidence" value="ECO:0007669"/>
    <property type="project" value="TreeGrafter"/>
</dbReference>
<keyword evidence="5 7" id="KW-1133">Transmembrane helix</keyword>
<dbReference type="GO" id="GO:0140359">
    <property type="term" value="F:ABC-type transporter activity"/>
    <property type="evidence" value="ECO:0007669"/>
    <property type="project" value="InterPro"/>
</dbReference>
<dbReference type="InterPro" id="IPR005898">
    <property type="entry name" value="Cyc_pep_transpt_SyrD/YojI"/>
</dbReference>
<dbReference type="RefSeq" id="WP_058312344.1">
    <property type="nucleotide sequence ID" value="NZ_CYTW01000004.1"/>
</dbReference>
<dbReference type="InterPro" id="IPR027417">
    <property type="entry name" value="P-loop_NTPase"/>
</dbReference>
<dbReference type="GO" id="GO:1904680">
    <property type="term" value="F:peptide transmembrane transporter activity"/>
    <property type="evidence" value="ECO:0007669"/>
    <property type="project" value="InterPro"/>
</dbReference>
<dbReference type="GeneID" id="83882157"/>
<reference evidence="11" key="1">
    <citation type="submission" date="2015-09" db="EMBL/GenBank/DDBJ databases">
        <authorList>
            <person name="Rodrigo-Torres Lidia"/>
            <person name="Arahal R.David."/>
        </authorList>
    </citation>
    <scope>NUCLEOTIDE SEQUENCE [LARGE SCALE GENOMIC DNA]</scope>
    <source>
        <strain evidence="11">CECT 7735</strain>
    </source>
</reference>
<proteinExistence type="predicted"/>
<dbReference type="SUPFAM" id="SSF52540">
    <property type="entry name" value="P-loop containing nucleoside triphosphate hydrolases"/>
    <property type="match status" value="1"/>
</dbReference>
<dbReference type="InterPro" id="IPR036640">
    <property type="entry name" value="ABC1_TM_sf"/>
</dbReference>
<gene>
    <name evidence="10" type="primary">yojI</name>
    <name evidence="10" type="ORF">PH7735_03168</name>
</gene>
<dbReference type="EMBL" id="CYTW01000004">
    <property type="protein sequence ID" value="CUK07865.1"/>
    <property type="molecule type" value="Genomic_DNA"/>
</dbReference>
<feature type="transmembrane region" description="Helical" evidence="7">
    <location>
        <begin position="167"/>
        <end position="186"/>
    </location>
</feature>
<organism evidence="10 11">
    <name type="scientific">Shimia thalassica</name>
    <dbReference type="NCBI Taxonomy" id="1715693"/>
    <lineage>
        <taxon>Bacteria</taxon>
        <taxon>Pseudomonadati</taxon>
        <taxon>Pseudomonadota</taxon>
        <taxon>Alphaproteobacteria</taxon>
        <taxon>Rhodobacterales</taxon>
        <taxon>Roseobacteraceae</taxon>
    </lineage>
</organism>
<dbReference type="Pfam" id="PF00664">
    <property type="entry name" value="ABC_membrane"/>
    <property type="match status" value="1"/>
</dbReference>
<dbReference type="InterPro" id="IPR011527">
    <property type="entry name" value="ABC1_TM_dom"/>
</dbReference>
<dbReference type="Gene3D" id="3.40.50.300">
    <property type="entry name" value="P-loop containing nucleotide triphosphate hydrolases"/>
    <property type="match status" value="1"/>
</dbReference>
<evidence type="ECO:0000256" key="4">
    <source>
        <dbReference type="ARBA" id="ARBA00022840"/>
    </source>
</evidence>
<comment type="subcellular location">
    <subcellularLocation>
        <location evidence="1">Cell membrane</location>
        <topology evidence="1">Multi-pass membrane protein</topology>
    </subcellularLocation>
</comment>
<feature type="transmembrane region" description="Helical" evidence="7">
    <location>
        <begin position="141"/>
        <end position="161"/>
    </location>
</feature>
<dbReference type="STRING" id="1715693.PH7735_03168"/>
<keyword evidence="6 7" id="KW-0472">Membrane</keyword>
<dbReference type="Pfam" id="PF00005">
    <property type="entry name" value="ABC_tran"/>
    <property type="match status" value="1"/>
</dbReference>
<accession>A0A0P1IUR3</accession>
<feature type="domain" description="ABC transporter" evidence="8">
    <location>
        <begin position="345"/>
        <end position="567"/>
    </location>
</feature>
<dbReference type="GO" id="GO:0016887">
    <property type="term" value="F:ATP hydrolysis activity"/>
    <property type="evidence" value="ECO:0007669"/>
    <property type="project" value="InterPro"/>
</dbReference>
<evidence type="ECO:0000256" key="1">
    <source>
        <dbReference type="ARBA" id="ARBA00004651"/>
    </source>
</evidence>
<evidence type="ECO:0000313" key="11">
    <source>
        <dbReference type="Proteomes" id="UP000051870"/>
    </source>
</evidence>
<dbReference type="CDD" id="cd03228">
    <property type="entry name" value="ABCC_MRP_Like"/>
    <property type="match status" value="1"/>
</dbReference>
<dbReference type="PANTHER" id="PTHR24221:SF654">
    <property type="entry name" value="ATP-BINDING CASSETTE SUB-FAMILY B MEMBER 6"/>
    <property type="match status" value="1"/>
</dbReference>
<evidence type="ECO:0000256" key="6">
    <source>
        <dbReference type="ARBA" id="ARBA00023136"/>
    </source>
</evidence>
<evidence type="ECO:0000256" key="2">
    <source>
        <dbReference type="ARBA" id="ARBA00022692"/>
    </source>
</evidence>